<reference evidence="3" key="1">
    <citation type="journal article" date="2021" name="J. Hered.">
        <title>Genome Assembly of Salicaceae Populus deltoides (Eastern Cottonwood) I-69 Based on Nanopore Sequencing and Hi-C Technologies.</title>
        <authorList>
            <person name="Bai S."/>
            <person name="Wu H."/>
            <person name="Zhang J."/>
            <person name="Pan Z."/>
            <person name="Zhao W."/>
            <person name="Li Z."/>
            <person name="Tong C."/>
        </authorList>
    </citation>
    <scope>NUCLEOTIDE SEQUENCE</scope>
    <source>
        <tissue evidence="3">Leaf</tissue>
    </source>
</reference>
<sequence>DHGVQVKGYFAWSFADDFEFIDGYTIGFGLVQVNRSSGFSRKGKRSASWFSEFLADKWADPKVYFKRLRIA</sequence>
<evidence type="ECO:0000256" key="2">
    <source>
        <dbReference type="RuleBase" id="RU003690"/>
    </source>
</evidence>
<accession>A0A8T2ZT80</accession>
<keyword evidence="4" id="KW-1185">Reference proteome</keyword>
<dbReference type="PANTHER" id="PTHR10353:SF323">
    <property type="entry name" value="LINAMARASE"/>
    <property type="match status" value="1"/>
</dbReference>
<feature type="non-terminal residue" evidence="3">
    <location>
        <position position="1"/>
    </location>
</feature>
<dbReference type="Proteomes" id="UP000807159">
    <property type="component" value="Chromosome 1"/>
</dbReference>
<comment type="similarity">
    <text evidence="1 2">Belongs to the glycosyl hydrolase 1 family.</text>
</comment>
<dbReference type="AlphaFoldDB" id="A0A8T2ZT80"/>
<dbReference type="InterPro" id="IPR017853">
    <property type="entry name" value="GH"/>
</dbReference>
<gene>
    <name evidence="3" type="ORF">H0E87_001826</name>
</gene>
<comment type="caution">
    <text evidence="3">The sequence shown here is derived from an EMBL/GenBank/DDBJ whole genome shotgun (WGS) entry which is preliminary data.</text>
</comment>
<dbReference type="PANTHER" id="PTHR10353">
    <property type="entry name" value="GLYCOSYL HYDROLASE"/>
    <property type="match status" value="1"/>
</dbReference>
<dbReference type="EMBL" id="JACEGQ020000001">
    <property type="protein sequence ID" value="KAH8520529.1"/>
    <property type="molecule type" value="Genomic_DNA"/>
</dbReference>
<dbReference type="GO" id="GO:0005975">
    <property type="term" value="P:carbohydrate metabolic process"/>
    <property type="evidence" value="ECO:0007669"/>
    <property type="project" value="InterPro"/>
</dbReference>
<dbReference type="SUPFAM" id="SSF51445">
    <property type="entry name" value="(Trans)glycosidases"/>
    <property type="match status" value="1"/>
</dbReference>
<evidence type="ECO:0000313" key="4">
    <source>
        <dbReference type="Proteomes" id="UP000807159"/>
    </source>
</evidence>
<proteinExistence type="inferred from homology"/>
<protein>
    <recommendedName>
        <fullName evidence="5">Beta-glucosidase</fullName>
    </recommendedName>
</protein>
<dbReference type="Gene3D" id="3.20.20.80">
    <property type="entry name" value="Glycosidases"/>
    <property type="match status" value="1"/>
</dbReference>
<dbReference type="InterPro" id="IPR001360">
    <property type="entry name" value="Glyco_hydro_1"/>
</dbReference>
<dbReference type="GO" id="GO:0008422">
    <property type="term" value="F:beta-glucosidase activity"/>
    <property type="evidence" value="ECO:0007669"/>
    <property type="project" value="TreeGrafter"/>
</dbReference>
<evidence type="ECO:0000256" key="1">
    <source>
        <dbReference type="ARBA" id="ARBA00010838"/>
    </source>
</evidence>
<evidence type="ECO:0000313" key="3">
    <source>
        <dbReference type="EMBL" id="KAH8520529.1"/>
    </source>
</evidence>
<organism evidence="3 4">
    <name type="scientific">Populus deltoides</name>
    <name type="common">Eastern poplar</name>
    <name type="synonym">Eastern cottonwood</name>
    <dbReference type="NCBI Taxonomy" id="3696"/>
    <lineage>
        <taxon>Eukaryota</taxon>
        <taxon>Viridiplantae</taxon>
        <taxon>Streptophyta</taxon>
        <taxon>Embryophyta</taxon>
        <taxon>Tracheophyta</taxon>
        <taxon>Spermatophyta</taxon>
        <taxon>Magnoliopsida</taxon>
        <taxon>eudicotyledons</taxon>
        <taxon>Gunneridae</taxon>
        <taxon>Pentapetalae</taxon>
        <taxon>rosids</taxon>
        <taxon>fabids</taxon>
        <taxon>Malpighiales</taxon>
        <taxon>Salicaceae</taxon>
        <taxon>Saliceae</taxon>
        <taxon>Populus</taxon>
    </lineage>
</organism>
<evidence type="ECO:0008006" key="5">
    <source>
        <dbReference type="Google" id="ProtNLM"/>
    </source>
</evidence>
<dbReference type="Pfam" id="PF00232">
    <property type="entry name" value="Glyco_hydro_1"/>
    <property type="match status" value="1"/>
</dbReference>
<name>A0A8T2ZT80_POPDE</name>